<dbReference type="RefSeq" id="XP_043050865.1">
    <property type="nucleotide sequence ID" value="XM_043194541.1"/>
</dbReference>
<dbReference type="Pfam" id="PF01168">
    <property type="entry name" value="Ala_racemase_N"/>
    <property type="match status" value="1"/>
</dbReference>
<evidence type="ECO:0000256" key="4">
    <source>
        <dbReference type="RuleBase" id="RU004514"/>
    </source>
</evidence>
<evidence type="ECO:0000256" key="3">
    <source>
        <dbReference type="PIRSR" id="PIRSR004848-1"/>
    </source>
</evidence>
<dbReference type="NCBIfam" id="TIGR00044">
    <property type="entry name" value="YggS family pyridoxal phosphate-dependent enzyme"/>
    <property type="match status" value="1"/>
</dbReference>
<dbReference type="HAMAP" id="MF_02087">
    <property type="entry name" value="PLP_homeostasis"/>
    <property type="match status" value="1"/>
</dbReference>
<feature type="modified residue" description="N6-(pyridoxal phosphate)lysine" evidence="2 3">
    <location>
        <position position="44"/>
    </location>
</feature>
<evidence type="ECO:0000256" key="1">
    <source>
        <dbReference type="ARBA" id="ARBA00022898"/>
    </source>
</evidence>
<comment type="caution">
    <text evidence="6">The sequence shown here is derived from an EMBL/GenBank/DDBJ whole genome shotgun (WGS) entry which is preliminary data.</text>
</comment>
<evidence type="ECO:0000313" key="7">
    <source>
        <dbReference type="Proteomes" id="UP000790833"/>
    </source>
</evidence>
<dbReference type="InterPro" id="IPR011078">
    <property type="entry name" value="PyrdxlP_homeostasis"/>
</dbReference>
<dbReference type="CDD" id="cd06822">
    <property type="entry name" value="PLPDE_III_YBL036c_euk"/>
    <property type="match status" value="1"/>
</dbReference>
<dbReference type="GO" id="GO:0030170">
    <property type="term" value="F:pyridoxal phosphate binding"/>
    <property type="evidence" value="ECO:0007669"/>
    <property type="project" value="UniProtKB-UniRule"/>
</dbReference>
<dbReference type="Proteomes" id="UP000790833">
    <property type="component" value="Unassembled WGS sequence"/>
</dbReference>
<evidence type="ECO:0000313" key="6">
    <source>
        <dbReference type="EMBL" id="KAG7195318.1"/>
    </source>
</evidence>
<evidence type="ECO:0000256" key="2">
    <source>
        <dbReference type="HAMAP-Rule" id="MF_03225"/>
    </source>
</evidence>
<comment type="similarity">
    <text evidence="2 4">Belongs to the pyridoxal phosphate-binding protein YggS/PROSC family.</text>
</comment>
<reference evidence="6" key="1">
    <citation type="submission" date="2021-03" db="EMBL/GenBank/DDBJ databases">
        <authorList>
            <person name="Palmer J.M."/>
        </authorList>
    </citation>
    <scope>NUCLEOTIDE SEQUENCE</scope>
    <source>
        <strain evidence="6">ARV_011</strain>
    </source>
</reference>
<comment type="cofactor">
    <cofactor evidence="3">
        <name>pyridoxal 5'-phosphate</name>
        <dbReference type="ChEBI" id="CHEBI:597326"/>
    </cofactor>
</comment>
<dbReference type="InterPro" id="IPR029066">
    <property type="entry name" value="PLP-binding_barrel"/>
</dbReference>
<dbReference type="AlphaFoldDB" id="A0A9P7VCJ9"/>
<evidence type="ECO:0000259" key="5">
    <source>
        <dbReference type="Pfam" id="PF01168"/>
    </source>
</evidence>
<feature type="domain" description="Alanine racemase N-terminal" evidence="5">
    <location>
        <begin position="27"/>
        <end position="244"/>
    </location>
</feature>
<keyword evidence="7" id="KW-1185">Reference proteome</keyword>
<dbReference type="PIRSF" id="PIRSF004848">
    <property type="entry name" value="YBL036c_PLPDEIII"/>
    <property type="match status" value="1"/>
</dbReference>
<keyword evidence="1 2" id="KW-0663">Pyridoxal phosphate</keyword>
<accession>A0A9P7VCJ9</accession>
<comment type="function">
    <text evidence="2">Pyridoxal 5'-phosphate (PLP)-binding protein, which may be involved in intracellular homeostatic regulation of pyridoxal 5'-phosphate (PLP), the active form of vitamin B6.</text>
</comment>
<dbReference type="InterPro" id="IPR001608">
    <property type="entry name" value="Ala_racemase_N"/>
</dbReference>
<protein>
    <recommendedName>
        <fullName evidence="2">Pyridoxal phosphate homeostasis protein</fullName>
        <shortName evidence="2">PLP homeostasis protein</shortName>
    </recommendedName>
</protein>
<dbReference type="FunFam" id="3.20.20.10:FF:000018">
    <property type="entry name" value="Pyridoxal phosphate homeostasis protein"/>
    <property type="match status" value="1"/>
</dbReference>
<dbReference type="Gene3D" id="3.20.20.10">
    <property type="entry name" value="Alanine racemase"/>
    <property type="match status" value="1"/>
</dbReference>
<dbReference type="PANTHER" id="PTHR10146">
    <property type="entry name" value="PROLINE SYNTHETASE CO-TRANSCRIBED BACTERIAL HOMOLOG PROTEIN"/>
    <property type="match status" value="1"/>
</dbReference>
<proteinExistence type="inferred from homology"/>
<dbReference type="EMBL" id="JAHMUF010000004">
    <property type="protein sequence ID" value="KAG7195318.1"/>
    <property type="molecule type" value="Genomic_DNA"/>
</dbReference>
<dbReference type="GeneID" id="66117220"/>
<dbReference type="SUPFAM" id="SSF51419">
    <property type="entry name" value="PLP-binding barrel"/>
    <property type="match status" value="1"/>
</dbReference>
<gene>
    <name evidence="6" type="ORF">KQ657_003846</name>
</gene>
<dbReference type="OrthoDB" id="10264196at2759"/>
<organism evidence="6 7">
    <name type="scientific">Scheffersomyces spartinae</name>
    <dbReference type="NCBI Taxonomy" id="45513"/>
    <lineage>
        <taxon>Eukaryota</taxon>
        <taxon>Fungi</taxon>
        <taxon>Dikarya</taxon>
        <taxon>Ascomycota</taxon>
        <taxon>Saccharomycotina</taxon>
        <taxon>Pichiomycetes</taxon>
        <taxon>Debaryomycetaceae</taxon>
        <taxon>Scheffersomyces</taxon>
    </lineage>
</organism>
<name>A0A9P7VCJ9_9ASCO</name>
<dbReference type="PANTHER" id="PTHR10146:SF14">
    <property type="entry name" value="PYRIDOXAL PHOSPHATE HOMEOSTASIS PROTEIN"/>
    <property type="match status" value="1"/>
</dbReference>
<sequence length="247" mass="27198">MSVLSPATSSRKTELITNYNKVLESVRNASSLNKEEVKLIAVSKYKPAGDILALYEHGVRHFGENYVQELCAKAAQLPKDICWHFIGGLQSGKCKDLAKNIPNLFAVESIDSLKKCQKLENARNSVPDAKPIGIFLQINTSNESQKSGYLLQNLEEVYETVDFIKNAKYLNLIGLMTIGSVGESLGDGDTNKEFERLVSLKAELDAKYGSNLRLSMGMSNDFEQAIKQGSTQVRVGSKIFGSRPSKA</sequence>